<dbReference type="SMART" id="SM00382">
    <property type="entry name" value="AAA"/>
    <property type="match status" value="1"/>
</dbReference>
<evidence type="ECO:0000313" key="6">
    <source>
        <dbReference type="Proteomes" id="UP000078348"/>
    </source>
</evidence>
<dbReference type="InterPro" id="IPR027417">
    <property type="entry name" value="P-loop_NTPase"/>
</dbReference>
<dbReference type="OrthoDB" id="5925at2759"/>
<feature type="domain" description="AAA+ ATPase" evidence="4">
    <location>
        <begin position="234"/>
        <end position="378"/>
    </location>
</feature>
<evidence type="ECO:0000259" key="4">
    <source>
        <dbReference type="SMART" id="SM00382"/>
    </source>
</evidence>
<evidence type="ECO:0000313" key="5">
    <source>
        <dbReference type="EMBL" id="OAO17988.1"/>
    </source>
</evidence>
<keyword evidence="6" id="KW-1185">Reference proteome</keyword>
<sequence length="469" mass="52684">MGLGGTNYGSGKKASFEERIESVRKNTPNGSHSTVHTSEKDGVAMIAFWFSDNVDVFALLSELTSMLQSDGDISIQEVNQQKDNTSISLVYGDGKHSIEIVVDRYGGGRISFFADAAFSSRDEDVIVHMYEYCCNVDSQAADKGTSDPQAASVISKLESLGVEVFTPNKVANSQMDAKEDVWDQIAGYDQIKQDIKDTIILSIKYPEKYREIARKTRKKWCSRNRLIFSYSSPLPRSILFEGPPGTGKTSIARLIAQESNVILVHIPLESVMSKWYGESERRLNSILQLCNKIDNCVIFIDEIDSLATSRDSDNMHEETRRLLSTLLRFLEGFDNSNMNKDEVNTKRSILICATNRKKDLDSALLSRFDLQLHFGLPDVEARAKIFGRYAKQLNEEQLRKLAELSEGMSGRDIRDSCEIAERSWVSKCIREKKAVSVPPMKQYEEAVKRRVDETKSHMGVSGTAFGLGF</sequence>
<organism evidence="5 6">
    <name type="scientific">Blastocystis sp. subtype 1 (strain ATCC 50177 / NandII)</name>
    <dbReference type="NCBI Taxonomy" id="478820"/>
    <lineage>
        <taxon>Eukaryota</taxon>
        <taxon>Sar</taxon>
        <taxon>Stramenopiles</taxon>
        <taxon>Bigyra</taxon>
        <taxon>Opalozoa</taxon>
        <taxon>Opalinata</taxon>
        <taxon>Blastocystidae</taxon>
        <taxon>Blastocystis</taxon>
    </lineage>
</organism>
<dbReference type="Gene3D" id="1.10.8.60">
    <property type="match status" value="1"/>
</dbReference>
<dbReference type="Pfam" id="PF00004">
    <property type="entry name" value="AAA"/>
    <property type="match status" value="1"/>
</dbReference>
<gene>
    <name evidence="5" type="ORF">AV274_0321</name>
</gene>
<dbReference type="EMBL" id="LXWW01000012">
    <property type="protein sequence ID" value="OAO17988.1"/>
    <property type="molecule type" value="Genomic_DNA"/>
</dbReference>
<dbReference type="AlphaFoldDB" id="A0A196SLQ6"/>
<dbReference type="CDD" id="cd19481">
    <property type="entry name" value="RecA-like_protease"/>
    <property type="match status" value="1"/>
</dbReference>
<dbReference type="PANTHER" id="PTHR23073">
    <property type="entry name" value="26S PROTEASOME REGULATORY SUBUNIT"/>
    <property type="match status" value="1"/>
</dbReference>
<comment type="similarity">
    <text evidence="1">Belongs to the AAA ATPase family.</text>
</comment>
<dbReference type="Proteomes" id="UP000078348">
    <property type="component" value="Unassembled WGS sequence"/>
</dbReference>
<dbReference type="GO" id="GO:0005524">
    <property type="term" value="F:ATP binding"/>
    <property type="evidence" value="ECO:0007669"/>
    <property type="project" value="UniProtKB-KW"/>
</dbReference>
<dbReference type="SUPFAM" id="SSF52540">
    <property type="entry name" value="P-loop containing nucleoside triphosphate hydrolases"/>
    <property type="match status" value="1"/>
</dbReference>
<dbReference type="InterPro" id="IPR003593">
    <property type="entry name" value="AAA+_ATPase"/>
</dbReference>
<keyword evidence="3" id="KW-0067">ATP-binding</keyword>
<proteinExistence type="inferred from homology"/>
<reference evidence="5 6" key="1">
    <citation type="submission" date="2016-05" db="EMBL/GenBank/DDBJ databases">
        <title>Nuclear genome of Blastocystis sp. subtype 1 NandII.</title>
        <authorList>
            <person name="Gentekaki E."/>
            <person name="Curtis B."/>
            <person name="Stairs C."/>
            <person name="Eme L."/>
            <person name="Herman E."/>
            <person name="Klimes V."/>
            <person name="Arias M.C."/>
            <person name="Elias M."/>
            <person name="Hilliou F."/>
            <person name="Klute M."/>
            <person name="Malik S.-B."/>
            <person name="Pightling A."/>
            <person name="Rachubinski R."/>
            <person name="Salas D."/>
            <person name="Schlacht A."/>
            <person name="Suga H."/>
            <person name="Archibald J."/>
            <person name="Ball S.G."/>
            <person name="Clark G."/>
            <person name="Dacks J."/>
            <person name="Van Der Giezen M."/>
            <person name="Tsaousis A."/>
            <person name="Roger A."/>
        </authorList>
    </citation>
    <scope>NUCLEOTIDE SEQUENCE [LARGE SCALE GENOMIC DNA]</scope>
    <source>
        <strain evidence="6">ATCC 50177 / NandII</strain>
    </source>
</reference>
<name>A0A196SLQ6_BLAHN</name>
<dbReference type="GO" id="GO:0016887">
    <property type="term" value="F:ATP hydrolysis activity"/>
    <property type="evidence" value="ECO:0007669"/>
    <property type="project" value="InterPro"/>
</dbReference>
<evidence type="ECO:0000256" key="1">
    <source>
        <dbReference type="ARBA" id="ARBA00006914"/>
    </source>
</evidence>
<accession>A0A196SLQ6</accession>
<dbReference type="InterPro" id="IPR003959">
    <property type="entry name" value="ATPase_AAA_core"/>
</dbReference>
<dbReference type="InterPro" id="IPR050221">
    <property type="entry name" value="26S_Proteasome_ATPase"/>
</dbReference>
<dbReference type="STRING" id="478820.A0A196SLQ6"/>
<keyword evidence="2" id="KW-0547">Nucleotide-binding</keyword>
<evidence type="ECO:0000256" key="3">
    <source>
        <dbReference type="ARBA" id="ARBA00022840"/>
    </source>
</evidence>
<comment type="caution">
    <text evidence="5">The sequence shown here is derived from an EMBL/GenBank/DDBJ whole genome shotgun (WGS) entry which is preliminary data.</text>
</comment>
<dbReference type="Gene3D" id="3.40.50.300">
    <property type="entry name" value="P-loop containing nucleotide triphosphate hydrolases"/>
    <property type="match status" value="1"/>
</dbReference>
<protein>
    <submittedName>
        <fullName evidence="5">ATPase</fullName>
    </submittedName>
</protein>
<evidence type="ECO:0000256" key="2">
    <source>
        <dbReference type="ARBA" id="ARBA00022741"/>
    </source>
</evidence>